<evidence type="ECO:0000256" key="3">
    <source>
        <dbReference type="ARBA" id="ARBA00022827"/>
    </source>
</evidence>
<gene>
    <name evidence="6" type="ORF">LSAA_7234</name>
</gene>
<sequence length="180" mass="20223">MRKKICIIGAGPSGMNIACHFDKLQKQGVGSEIDLEIYEKQDKCGGQWNLTWQTGIGSNGEPVHGSMYKNLWSNGPKEGIEIPDYTFEEHFGEPIPSFPPREVLLNYLEGHFSFPNIPEFKGIETFPGRVFHAHDFRNGEEFAGLRLLVIGASYSAEDILLFNVKSLEQKGLFAHTNQVH</sequence>
<evidence type="ECO:0000256" key="4">
    <source>
        <dbReference type="ARBA" id="ARBA00023002"/>
    </source>
</evidence>
<comment type="cofactor">
    <cofactor evidence="5">
        <name>FAD</name>
        <dbReference type="ChEBI" id="CHEBI:57692"/>
    </cofactor>
</comment>
<dbReference type="EC" id="1.-.-.-" evidence="5"/>
<accession>A0A7R8H6N8</accession>
<dbReference type="SUPFAM" id="SSF51905">
    <property type="entry name" value="FAD/NAD(P)-binding domain"/>
    <property type="match status" value="1"/>
</dbReference>
<dbReference type="InterPro" id="IPR036188">
    <property type="entry name" value="FAD/NAD-bd_sf"/>
</dbReference>
<keyword evidence="2 5" id="KW-0285">Flavoprotein</keyword>
<dbReference type="PANTHER" id="PTHR23023">
    <property type="entry name" value="DIMETHYLANILINE MONOOXYGENASE"/>
    <property type="match status" value="1"/>
</dbReference>
<dbReference type="GO" id="GO:0004499">
    <property type="term" value="F:N,N-dimethylaniline monooxygenase activity"/>
    <property type="evidence" value="ECO:0007669"/>
    <property type="project" value="InterPro"/>
</dbReference>
<organism evidence="6 7">
    <name type="scientific">Lepeophtheirus salmonis</name>
    <name type="common">Salmon louse</name>
    <name type="synonym">Caligus salmonis</name>
    <dbReference type="NCBI Taxonomy" id="72036"/>
    <lineage>
        <taxon>Eukaryota</taxon>
        <taxon>Metazoa</taxon>
        <taxon>Ecdysozoa</taxon>
        <taxon>Arthropoda</taxon>
        <taxon>Crustacea</taxon>
        <taxon>Multicrustacea</taxon>
        <taxon>Hexanauplia</taxon>
        <taxon>Copepoda</taxon>
        <taxon>Siphonostomatoida</taxon>
        <taxon>Caligidae</taxon>
        <taxon>Lepeophtheirus</taxon>
    </lineage>
</organism>
<reference evidence="6" key="1">
    <citation type="submission" date="2021-02" db="EMBL/GenBank/DDBJ databases">
        <authorList>
            <person name="Bekaert M."/>
        </authorList>
    </citation>
    <scope>NUCLEOTIDE SEQUENCE</scope>
    <source>
        <strain evidence="6">IoA-00</strain>
    </source>
</reference>
<keyword evidence="5" id="KW-0503">Monooxygenase</keyword>
<dbReference type="InterPro" id="IPR050346">
    <property type="entry name" value="FMO-like"/>
</dbReference>
<dbReference type="InterPro" id="IPR020946">
    <property type="entry name" value="Flavin_mOase-like"/>
</dbReference>
<keyword evidence="4 5" id="KW-0560">Oxidoreductase</keyword>
<evidence type="ECO:0000313" key="6">
    <source>
        <dbReference type="EMBL" id="CAF2886997.1"/>
    </source>
</evidence>
<dbReference type="AlphaFoldDB" id="A0A7R8H6N8"/>
<protein>
    <recommendedName>
        <fullName evidence="5">Flavin-containing monooxygenase</fullName>
        <ecNumber evidence="5">1.-.-.-</ecNumber>
    </recommendedName>
</protein>
<comment type="similarity">
    <text evidence="1 5">Belongs to the FMO family.</text>
</comment>
<dbReference type="GO" id="GO:0050661">
    <property type="term" value="F:NADP binding"/>
    <property type="evidence" value="ECO:0007669"/>
    <property type="project" value="InterPro"/>
</dbReference>
<dbReference type="Gene3D" id="3.50.50.60">
    <property type="entry name" value="FAD/NAD(P)-binding domain"/>
    <property type="match status" value="2"/>
</dbReference>
<evidence type="ECO:0000256" key="2">
    <source>
        <dbReference type="ARBA" id="ARBA00022630"/>
    </source>
</evidence>
<dbReference type="Pfam" id="PF00743">
    <property type="entry name" value="FMO-like"/>
    <property type="match status" value="2"/>
</dbReference>
<keyword evidence="3 5" id="KW-0274">FAD</keyword>
<dbReference type="GO" id="GO:0050660">
    <property type="term" value="F:flavin adenine dinucleotide binding"/>
    <property type="evidence" value="ECO:0007669"/>
    <property type="project" value="InterPro"/>
</dbReference>
<dbReference type="OrthoDB" id="66881at2759"/>
<name>A0A7R8H6N8_LEPSM</name>
<proteinExistence type="inferred from homology"/>
<dbReference type="Proteomes" id="UP000675881">
    <property type="component" value="Chromosome 3"/>
</dbReference>
<keyword evidence="7" id="KW-1185">Reference proteome</keyword>
<evidence type="ECO:0000256" key="5">
    <source>
        <dbReference type="RuleBase" id="RU361177"/>
    </source>
</evidence>
<evidence type="ECO:0000313" key="7">
    <source>
        <dbReference type="Proteomes" id="UP000675881"/>
    </source>
</evidence>
<dbReference type="EMBL" id="HG994582">
    <property type="protein sequence ID" value="CAF2886997.1"/>
    <property type="molecule type" value="Genomic_DNA"/>
</dbReference>
<evidence type="ECO:0000256" key="1">
    <source>
        <dbReference type="ARBA" id="ARBA00009183"/>
    </source>
</evidence>